<comment type="caution">
    <text evidence="1">The sequence shown here is derived from an EMBL/GenBank/DDBJ whole genome shotgun (WGS) entry which is preliminary data.</text>
</comment>
<accession>A0A8S1BX48</accession>
<evidence type="ECO:0000313" key="2">
    <source>
        <dbReference type="Proteomes" id="UP000494165"/>
    </source>
</evidence>
<organism evidence="1 2">
    <name type="scientific">Cloeon dipterum</name>
    <dbReference type="NCBI Taxonomy" id="197152"/>
    <lineage>
        <taxon>Eukaryota</taxon>
        <taxon>Metazoa</taxon>
        <taxon>Ecdysozoa</taxon>
        <taxon>Arthropoda</taxon>
        <taxon>Hexapoda</taxon>
        <taxon>Insecta</taxon>
        <taxon>Pterygota</taxon>
        <taxon>Palaeoptera</taxon>
        <taxon>Ephemeroptera</taxon>
        <taxon>Pisciforma</taxon>
        <taxon>Baetidae</taxon>
        <taxon>Cloeon</taxon>
    </lineage>
</organism>
<evidence type="ECO:0000313" key="1">
    <source>
        <dbReference type="EMBL" id="CAB3361338.1"/>
    </source>
</evidence>
<proteinExistence type="predicted"/>
<protein>
    <submittedName>
        <fullName evidence="1">Uncharacterized protein</fullName>
    </submittedName>
</protein>
<dbReference type="AlphaFoldDB" id="A0A8S1BX48"/>
<gene>
    <name evidence="1" type="ORF">CLODIP_2_CD11429</name>
</gene>
<dbReference type="EMBL" id="CADEPI010000005">
    <property type="protein sequence ID" value="CAB3361338.1"/>
    <property type="molecule type" value="Genomic_DNA"/>
</dbReference>
<keyword evidence="2" id="KW-1185">Reference proteome</keyword>
<dbReference type="Proteomes" id="UP000494165">
    <property type="component" value="Unassembled WGS sequence"/>
</dbReference>
<reference evidence="1 2" key="1">
    <citation type="submission" date="2020-04" db="EMBL/GenBank/DDBJ databases">
        <authorList>
            <person name="Alioto T."/>
            <person name="Alioto T."/>
            <person name="Gomez Garrido J."/>
        </authorList>
    </citation>
    <scope>NUCLEOTIDE SEQUENCE [LARGE SCALE GENOMIC DNA]</scope>
</reference>
<sequence length="140" mass="15459">MPVCDRIVCDETDEWSQRPAAYATGRAAAKANTYNTGESVLAGISLSCIRKEPPPPSSSLLLERAESDAWIKSASERRSRSCAALIRPTLEIDDHNMPSEPCTNYCSAISKTYSLRLSSTMAQNIKAYVLRFPSRDEKNV</sequence>
<name>A0A8S1BX48_9INSE</name>